<keyword evidence="11" id="KW-1003">Cell membrane</keyword>
<feature type="transmembrane region" description="Helical" evidence="11">
    <location>
        <begin position="200"/>
        <end position="223"/>
    </location>
</feature>
<comment type="catalytic activity">
    <reaction evidence="10 11">
        <text>heme b + (2E,6E)-farnesyl diphosphate + H2O = Fe(II)-heme o + diphosphate</text>
        <dbReference type="Rhea" id="RHEA:28070"/>
        <dbReference type="ChEBI" id="CHEBI:15377"/>
        <dbReference type="ChEBI" id="CHEBI:33019"/>
        <dbReference type="ChEBI" id="CHEBI:60344"/>
        <dbReference type="ChEBI" id="CHEBI:60530"/>
        <dbReference type="ChEBI" id="CHEBI:175763"/>
        <dbReference type="EC" id="2.5.1.141"/>
    </reaction>
</comment>
<keyword evidence="6 11" id="KW-0812">Transmembrane</keyword>
<name>A0A157T003_SACSO</name>
<sequence>MMSLQQKIKAYLKLGKLGVVSLLDLAAIAGAFLAYKHGISLLPIIPMLIGGTLASMGAMIINSGIEINRDKVMSRTSNRPTVVGYVSRKEVIVVGSLLAVLGTALGFIDNALTAFFIALGVIIYVFVYTILLKPRTWLNIVIGGFAGSAAAWAGYTSLTNSLTLEAFLLGFLIFMWTPGHFWSLALKYREDYINAHYPMLPAVVGITTSARAIATSNALMIPIVLLMGYYISLIALIVFSVLSALLLFLSYRLILNPTKEEAMKSFIFSNIYLMLILLSIIIIKLI</sequence>
<dbReference type="Proteomes" id="UP000076770">
    <property type="component" value="Chromosome i"/>
</dbReference>
<feature type="transmembrane region" description="Helical" evidence="11">
    <location>
        <begin position="229"/>
        <end position="254"/>
    </location>
</feature>
<evidence type="ECO:0000256" key="4">
    <source>
        <dbReference type="ARBA" id="ARBA00010223"/>
    </source>
</evidence>
<evidence type="ECO:0000256" key="11">
    <source>
        <dbReference type="HAMAP-Rule" id="MF_00154"/>
    </source>
</evidence>
<dbReference type="AlphaFoldDB" id="A0A157T003"/>
<reference evidence="13" key="1">
    <citation type="submission" date="2016-04" db="EMBL/GenBank/DDBJ databases">
        <authorList>
            <person name="Shah S.A."/>
            <person name="Garrett R.A."/>
        </authorList>
    </citation>
    <scope>NUCLEOTIDE SEQUENCE [LARGE SCALE GENOMIC DNA]</scope>
    <source>
        <strain evidence="13">ATCC 35091 / DSM 1616 / JCM 8930 / NBRC 15331 / P1</strain>
    </source>
</reference>
<dbReference type="NCBIfam" id="TIGR01473">
    <property type="entry name" value="cyoE_ctaB"/>
    <property type="match status" value="1"/>
</dbReference>
<dbReference type="CDD" id="cd13957">
    <property type="entry name" value="PT_UbiA_Cox10"/>
    <property type="match status" value="1"/>
</dbReference>
<keyword evidence="8 11" id="KW-0350">Heme biosynthesis</keyword>
<feature type="transmembrane region" description="Helical" evidence="11">
    <location>
        <begin position="114"/>
        <end position="132"/>
    </location>
</feature>
<feature type="transmembrane region" description="Helical" evidence="11">
    <location>
        <begin position="167"/>
        <end position="188"/>
    </location>
</feature>
<dbReference type="EC" id="2.5.1.141" evidence="11"/>
<evidence type="ECO:0000256" key="10">
    <source>
        <dbReference type="ARBA" id="ARBA00047690"/>
    </source>
</evidence>
<feature type="transmembrane region" description="Helical" evidence="11">
    <location>
        <begin position="91"/>
        <end position="108"/>
    </location>
</feature>
<dbReference type="GO" id="GO:0048034">
    <property type="term" value="P:heme O biosynthetic process"/>
    <property type="evidence" value="ECO:0007669"/>
    <property type="project" value="UniProtKB-UniRule"/>
</dbReference>
<organism evidence="12 13">
    <name type="scientific">Saccharolobus solfataricus</name>
    <name type="common">Sulfolobus solfataricus</name>
    <dbReference type="NCBI Taxonomy" id="2287"/>
    <lineage>
        <taxon>Archaea</taxon>
        <taxon>Thermoproteota</taxon>
        <taxon>Thermoprotei</taxon>
        <taxon>Sulfolobales</taxon>
        <taxon>Sulfolobaceae</taxon>
        <taxon>Saccharolobus</taxon>
    </lineage>
</organism>
<dbReference type="GO" id="GO:0008495">
    <property type="term" value="F:protoheme IX farnesyltransferase activity"/>
    <property type="evidence" value="ECO:0007669"/>
    <property type="project" value="UniProtKB-UniRule"/>
</dbReference>
<dbReference type="Pfam" id="PF01040">
    <property type="entry name" value="UbiA"/>
    <property type="match status" value="1"/>
</dbReference>
<evidence type="ECO:0000256" key="2">
    <source>
        <dbReference type="ARBA" id="ARBA00004651"/>
    </source>
</evidence>
<dbReference type="EMBL" id="LT549890">
    <property type="protein sequence ID" value="SAI84201.1"/>
    <property type="molecule type" value="Genomic_DNA"/>
</dbReference>
<keyword evidence="9 11" id="KW-0472">Membrane</keyword>
<comment type="function">
    <text evidence="1 11">Converts heme B (protoheme IX) to heme O by substitution of the vinyl group on carbon 2 of heme B porphyrin ring with a hydroxyethyl farnesyl side group.</text>
</comment>
<dbReference type="HAMAP" id="MF_00154">
    <property type="entry name" value="CyoE_CtaB"/>
    <property type="match status" value="1"/>
</dbReference>
<comment type="pathway">
    <text evidence="3 11">Porphyrin-containing compound metabolism; heme O biosynthesis; heme O from protoheme: step 1/1.</text>
</comment>
<comment type="similarity">
    <text evidence="11">Belongs to the UbiA prenyltransferase family. Protoheme IX farnesyltransferase subfamily.</text>
</comment>
<protein>
    <recommendedName>
        <fullName evidence="11">Protoheme IX farnesyltransferase</fullName>
        <ecNumber evidence="11">2.5.1.141</ecNumber>
    </recommendedName>
    <alternativeName>
        <fullName evidence="11">Heme B farnesyltransferase</fullName>
    </alternativeName>
    <alternativeName>
        <fullName evidence="11">Heme O synthase</fullName>
    </alternativeName>
</protein>
<evidence type="ECO:0000256" key="7">
    <source>
        <dbReference type="ARBA" id="ARBA00022989"/>
    </source>
</evidence>
<feature type="transmembrane region" description="Helical" evidence="11">
    <location>
        <begin position="41"/>
        <end position="65"/>
    </location>
</feature>
<comment type="miscellaneous">
    <text evidence="11">Carbon 2 of the heme B porphyrin ring is defined according to the Fischer nomenclature.</text>
</comment>
<evidence type="ECO:0000256" key="1">
    <source>
        <dbReference type="ARBA" id="ARBA00004019"/>
    </source>
</evidence>
<feature type="transmembrane region" description="Helical" evidence="11">
    <location>
        <begin position="266"/>
        <end position="285"/>
    </location>
</feature>
<evidence type="ECO:0000256" key="9">
    <source>
        <dbReference type="ARBA" id="ARBA00023136"/>
    </source>
</evidence>
<evidence type="ECO:0000313" key="13">
    <source>
        <dbReference type="Proteomes" id="UP000076770"/>
    </source>
</evidence>
<feature type="transmembrane region" description="Helical" evidence="11">
    <location>
        <begin position="137"/>
        <end position="155"/>
    </location>
</feature>
<dbReference type="InterPro" id="IPR006369">
    <property type="entry name" value="Protohaem_IX_farnesylTrfase"/>
</dbReference>
<comment type="subcellular location">
    <subcellularLocation>
        <location evidence="2 11">Cell membrane</location>
        <topology evidence="2 11">Multi-pass membrane protein</topology>
    </subcellularLocation>
</comment>
<dbReference type="UniPathway" id="UPA00834">
    <property type="reaction ID" value="UER00712"/>
</dbReference>
<evidence type="ECO:0000313" key="12">
    <source>
        <dbReference type="EMBL" id="SAI84201.1"/>
    </source>
</evidence>
<dbReference type="InterPro" id="IPR000537">
    <property type="entry name" value="UbiA_prenyltransferase"/>
</dbReference>
<accession>A0A157T003</accession>
<dbReference type="GO" id="GO:0005886">
    <property type="term" value="C:plasma membrane"/>
    <property type="evidence" value="ECO:0007669"/>
    <property type="project" value="UniProtKB-SubCell"/>
</dbReference>
<evidence type="ECO:0000256" key="5">
    <source>
        <dbReference type="ARBA" id="ARBA00022679"/>
    </source>
</evidence>
<dbReference type="Gene3D" id="1.10.357.140">
    <property type="entry name" value="UbiA prenyltransferase"/>
    <property type="match status" value="1"/>
</dbReference>
<evidence type="ECO:0000256" key="3">
    <source>
        <dbReference type="ARBA" id="ARBA00004919"/>
    </source>
</evidence>
<dbReference type="PANTHER" id="PTHR43448:SF2">
    <property type="entry name" value="PROTOHEME IX FARNESYLTRANSFERASE, MITOCHONDRIAL"/>
    <property type="match status" value="1"/>
</dbReference>
<evidence type="ECO:0000256" key="8">
    <source>
        <dbReference type="ARBA" id="ARBA00023133"/>
    </source>
</evidence>
<keyword evidence="7 11" id="KW-1133">Transmembrane helix</keyword>
<keyword evidence="5 11" id="KW-0808">Transferase</keyword>
<proteinExistence type="inferred from homology"/>
<gene>
    <name evidence="11" type="primary">ctaB</name>
    <name evidence="12" type="ORF">SSOP1_0646</name>
</gene>
<evidence type="ECO:0000256" key="6">
    <source>
        <dbReference type="ARBA" id="ARBA00022692"/>
    </source>
</evidence>
<dbReference type="InterPro" id="IPR044878">
    <property type="entry name" value="UbiA_sf"/>
</dbReference>
<feature type="transmembrane region" description="Helical" evidence="11">
    <location>
        <begin position="12"/>
        <end position="35"/>
    </location>
</feature>
<dbReference type="PATRIC" id="fig|2287.9.peg.656"/>
<dbReference type="PANTHER" id="PTHR43448">
    <property type="entry name" value="PROTOHEME IX FARNESYLTRANSFERASE, MITOCHONDRIAL"/>
    <property type="match status" value="1"/>
</dbReference>
<comment type="similarity">
    <text evidence="4">In the C-terminal section; belongs to the UbiA prenyltransferase family. Protoheme IX farnesyltransferase subfamily.</text>
</comment>